<accession>A0ABT3R147</accession>
<dbReference type="EMBL" id="JAPEVI010000003">
    <property type="protein sequence ID" value="MCX2722964.1"/>
    <property type="molecule type" value="Genomic_DNA"/>
</dbReference>
<dbReference type="Pfam" id="PF04268">
    <property type="entry name" value="SoxG"/>
    <property type="match status" value="1"/>
</dbReference>
<dbReference type="RefSeq" id="WP_265962622.1">
    <property type="nucleotide sequence ID" value="NZ_JAPEVI010000003.1"/>
</dbReference>
<name>A0ABT3R147_9HYPH</name>
<protein>
    <submittedName>
        <fullName evidence="1">Sarcosine oxidase subunit gamma</fullName>
    </submittedName>
</protein>
<comment type="caution">
    <text evidence="1">The sequence shown here is derived from an EMBL/GenBank/DDBJ whole genome shotgun (WGS) entry which is preliminary data.</text>
</comment>
<dbReference type="Proteomes" id="UP001300261">
    <property type="component" value="Unassembled WGS sequence"/>
</dbReference>
<sequence>MPDPLASDLISPDAGEAPLLNFASVSILKAAPLTRLSFRARGAALEKAGEGLGVPLPDTPLSSQTADKRAALWMGPDEWTLLAPEDDVHAVVEAIEGKLGGEPHALVDISDRSEAVIVSGEKAVWLLNTGVFVDFAPEAFPVGNVTRTVFHKSPVMIWRTGPDSFVVEAWVSFMDYVTGLLVHSARELEAWPLSTGN</sequence>
<dbReference type="SUPFAM" id="SSF103025">
    <property type="entry name" value="Folate-binding domain"/>
    <property type="match status" value="1"/>
</dbReference>
<evidence type="ECO:0000313" key="1">
    <source>
        <dbReference type="EMBL" id="MCX2722964.1"/>
    </source>
</evidence>
<organism evidence="1 2">
    <name type="scientific">Roseibium salinum</name>
    <dbReference type="NCBI Taxonomy" id="1604349"/>
    <lineage>
        <taxon>Bacteria</taxon>
        <taxon>Pseudomonadati</taxon>
        <taxon>Pseudomonadota</taxon>
        <taxon>Alphaproteobacteria</taxon>
        <taxon>Hyphomicrobiales</taxon>
        <taxon>Stappiaceae</taxon>
        <taxon>Roseibium</taxon>
    </lineage>
</organism>
<evidence type="ECO:0000313" key="2">
    <source>
        <dbReference type="Proteomes" id="UP001300261"/>
    </source>
</evidence>
<keyword evidence="2" id="KW-1185">Reference proteome</keyword>
<reference evidence="1 2" key="1">
    <citation type="journal article" date="2016" name="Int. J. Syst. Evol. Microbiol.">
        <title>Labrenzia salina sp. nov., isolated from the rhizosphere of the halophyte Arthrocnemum macrostachyum.</title>
        <authorList>
            <person name="Camacho M."/>
            <person name="Redondo-Gomez S."/>
            <person name="Rodriguez-Llorente I."/>
            <person name="Rohde M."/>
            <person name="Sproer C."/>
            <person name="Schumann P."/>
            <person name="Klenk H.P."/>
            <person name="Montero-Calasanz M.D.C."/>
        </authorList>
    </citation>
    <scope>NUCLEOTIDE SEQUENCE [LARGE SCALE GENOMIC DNA]</scope>
    <source>
        <strain evidence="1 2">DSM 29163</strain>
    </source>
</reference>
<dbReference type="Gene3D" id="3.30.1360.120">
    <property type="entry name" value="Probable tRNA modification gtpase trme, domain 1"/>
    <property type="match status" value="1"/>
</dbReference>
<proteinExistence type="predicted"/>
<dbReference type="Gene3D" id="3.30.70.1520">
    <property type="entry name" value="Heterotetrameric sarcosine oxidase"/>
    <property type="match status" value="1"/>
</dbReference>
<dbReference type="InterPro" id="IPR027266">
    <property type="entry name" value="TrmE/GcvT-like"/>
</dbReference>
<gene>
    <name evidence="1" type="ORF">ON753_11355</name>
</gene>
<dbReference type="InterPro" id="IPR007375">
    <property type="entry name" value="SoxG"/>
</dbReference>